<dbReference type="AlphaFoldDB" id="A0A6J4TAT6"/>
<keyword evidence="2" id="KW-0547">Nucleotide-binding</keyword>
<reference evidence="2" key="1">
    <citation type="submission" date="2020-02" db="EMBL/GenBank/DDBJ databases">
        <authorList>
            <person name="Meier V. D."/>
        </authorList>
    </citation>
    <scope>NUCLEOTIDE SEQUENCE</scope>
    <source>
        <strain evidence="2">AVDCRST_MAG45</strain>
    </source>
</reference>
<dbReference type="EMBL" id="CADCVU010000204">
    <property type="protein sequence ID" value="CAA9518374.1"/>
    <property type="molecule type" value="Genomic_DNA"/>
</dbReference>
<sequence length="422" mass="48200">MQLVDDRLILSATDLINHLECAHLSHLDLEVVSGRLAIEETRAEAADLVARKGDEHELAYLESLRADDREVVEIETEPGREGLRRGAQRTREAMRAGAEIVYQAVLFDGERWRGYADCLERVPRRSNLGAWSYEVADTKLARRVKPYFLLQLCFYSELLTAEQGLAPESMHVVLGTRTRESFRLADYGAYYRSVKSRFERVLAASANGTYPHPVEHCELCHWQEHCDAHREADDHLSLVANMRRSQATRLSEKGIETVAELARATDAGRPPGVGPQTFETLRRQAALQVDQRASGHPSYELLPPEAARGFARLPPPSLGDLYFDIEGDPFFDQGLEYLFGVTSIEDDEPRFRAFWATDHAQEKQAFEQFIDFVLERLERFPDLHVYHYAPYEPTVLKRLMGLHATREDELDHLLRSRVLVDL</sequence>
<accession>A0A6J4TAT6</accession>
<gene>
    <name evidence="2" type="ORF">AVDCRST_MAG45-2339</name>
</gene>
<keyword evidence="2" id="KW-0067">ATP-binding</keyword>
<evidence type="ECO:0000259" key="1">
    <source>
        <dbReference type="Pfam" id="PF13482"/>
    </source>
</evidence>
<evidence type="ECO:0000313" key="2">
    <source>
        <dbReference type="EMBL" id="CAA9518374.1"/>
    </source>
</evidence>
<proteinExistence type="predicted"/>
<dbReference type="InterPro" id="IPR019993">
    <property type="entry name" value="RecB_nuclease_TM0106_put"/>
</dbReference>
<organism evidence="2">
    <name type="scientific">uncultured Solirubrobacterales bacterium</name>
    <dbReference type="NCBI Taxonomy" id="768556"/>
    <lineage>
        <taxon>Bacteria</taxon>
        <taxon>Bacillati</taxon>
        <taxon>Actinomycetota</taxon>
        <taxon>Thermoleophilia</taxon>
        <taxon>Solirubrobacterales</taxon>
        <taxon>environmental samples</taxon>
    </lineage>
</organism>
<feature type="domain" description="YprB ribonuclease H-like" evidence="1">
    <location>
        <begin position="321"/>
        <end position="409"/>
    </location>
</feature>
<dbReference type="Pfam" id="PF13482">
    <property type="entry name" value="RNase_H_2"/>
    <property type="match status" value="1"/>
</dbReference>
<dbReference type="InterPro" id="IPR038720">
    <property type="entry name" value="YprB_RNase_H-like_dom"/>
</dbReference>
<dbReference type="NCBIfam" id="TIGR03491">
    <property type="entry name" value="TM0106 family RecB-like putative nuclease"/>
    <property type="match status" value="1"/>
</dbReference>
<protein>
    <submittedName>
        <fullName evidence="2">Superfamily I DNA and RNA helicases and helicase subunits</fullName>
    </submittedName>
</protein>
<dbReference type="GO" id="GO:0004386">
    <property type="term" value="F:helicase activity"/>
    <property type="evidence" value="ECO:0007669"/>
    <property type="project" value="UniProtKB-KW"/>
</dbReference>
<name>A0A6J4TAT6_9ACTN</name>
<keyword evidence="2" id="KW-0378">Hydrolase</keyword>
<keyword evidence="2" id="KW-0347">Helicase</keyword>